<dbReference type="EMBL" id="JAUKPO010000025">
    <property type="protein sequence ID" value="MDO1450072.1"/>
    <property type="molecule type" value="Genomic_DNA"/>
</dbReference>
<dbReference type="PANTHER" id="PTHR11113:SF2">
    <property type="entry name" value="ADENINE DEAMINASE"/>
    <property type="match status" value="1"/>
</dbReference>
<evidence type="ECO:0000259" key="7">
    <source>
        <dbReference type="Pfam" id="PF01979"/>
    </source>
</evidence>
<dbReference type="GO" id="GO:0000034">
    <property type="term" value="F:adenine deaminase activity"/>
    <property type="evidence" value="ECO:0007669"/>
    <property type="project" value="UniProtKB-EC"/>
</dbReference>
<dbReference type="InterPro" id="IPR006680">
    <property type="entry name" value="Amidohydro-rel"/>
</dbReference>
<feature type="domain" description="Amidohydrolase-related" evidence="7">
    <location>
        <begin position="44"/>
        <end position="324"/>
    </location>
</feature>
<protein>
    <recommendedName>
        <fullName evidence="2 6">Adenine deaminase</fullName>
        <shortName evidence="6">Adenase</shortName>
        <shortName evidence="6">Adenine aminase</shortName>
        <ecNumber evidence="2 6">3.5.4.2</ecNumber>
    </recommendedName>
</protein>
<sequence length="543" mass="58828">MKNTFEIKGQVVDVVARRIYSGVIYVHKGIIERIEESTQEHGPYILPGFIDAHVHIESSMLTPSQFARFAVVHGTVGTISDPHEIGNVLGVEGVQYMIDNGNQVPFKFYFGAPSCVPATTFETAGATITAADIEVLFKQKNIKYLAEMMNWPGVLYQDPDVMAKIALAQQYNKPVDGHAPGLKGELARNYIAAGISTDHECFTAEEALDKLNAGMKILIREGSAAKNFEALIELMHEHGEQMMFCSDDKHPDSLVAGHINELVKRAVARGIDVFKVLQAACVNPVKHYGLEVGLLQAGDPADFILVNNLTDFAILQTYIDGEMVAEKGDSYVPSLPSKIVNHFTASKKAPEAFAVPTKGGQLRVMEALDGQLITNALFFPPTIVNGYVESDTNSDILKLAVVNRYTDAPPVVAFIKNFGLKKGAIASSVAHDSHNIIAVGVDNESIARAVNALIEVKGGIAVVDGDIHEVLPLPIAGLMTGEDGYAVARQYEQLDKLAKAMGSTLQSPFMTLSFMALLVIPSLKLSDKGLFDGDKFVFTPVWA</sequence>
<dbReference type="SUPFAM" id="SSF51556">
    <property type="entry name" value="Metallo-dependent hydrolases"/>
    <property type="match status" value="1"/>
</dbReference>
<keyword evidence="10" id="KW-1185">Reference proteome</keyword>
<evidence type="ECO:0000256" key="6">
    <source>
        <dbReference type="HAMAP-Rule" id="MF_01518"/>
    </source>
</evidence>
<keyword evidence="3 6" id="KW-0378">Hydrolase</keyword>
<accession>A0ABT8RHA5</accession>
<dbReference type="Gene3D" id="2.30.40.10">
    <property type="entry name" value="Urease, subunit C, domain 1"/>
    <property type="match status" value="1"/>
</dbReference>
<dbReference type="NCBIfam" id="TIGR01178">
    <property type="entry name" value="ade"/>
    <property type="match status" value="1"/>
</dbReference>
<evidence type="ECO:0000313" key="10">
    <source>
        <dbReference type="Proteomes" id="UP001168528"/>
    </source>
</evidence>
<keyword evidence="4 6" id="KW-0464">Manganese</keyword>
<dbReference type="RefSeq" id="WP_302040875.1">
    <property type="nucleotide sequence ID" value="NZ_JAUKPO010000025.1"/>
</dbReference>
<evidence type="ECO:0000256" key="1">
    <source>
        <dbReference type="ARBA" id="ARBA00006773"/>
    </source>
</evidence>
<name>A0ABT8RHA5_9BACT</name>
<dbReference type="PANTHER" id="PTHR11113">
    <property type="entry name" value="N-ACETYLGLUCOSAMINE-6-PHOSPHATE DEACETYLASE"/>
    <property type="match status" value="1"/>
</dbReference>
<evidence type="ECO:0000259" key="8">
    <source>
        <dbReference type="Pfam" id="PF13382"/>
    </source>
</evidence>
<evidence type="ECO:0000256" key="4">
    <source>
        <dbReference type="ARBA" id="ARBA00023211"/>
    </source>
</evidence>
<dbReference type="Pfam" id="PF13382">
    <property type="entry name" value="Adenine_deam_C"/>
    <property type="match status" value="1"/>
</dbReference>
<dbReference type="Pfam" id="PF01979">
    <property type="entry name" value="Amidohydro_1"/>
    <property type="match status" value="1"/>
</dbReference>
<comment type="cofactor">
    <cofactor evidence="6">
        <name>Mn(2+)</name>
        <dbReference type="ChEBI" id="CHEBI:29035"/>
    </cofactor>
</comment>
<reference evidence="9" key="1">
    <citation type="submission" date="2023-07" db="EMBL/GenBank/DDBJ databases">
        <title>The genome sequence of Rhodocytophaga aerolata KACC 12507.</title>
        <authorList>
            <person name="Zhang X."/>
        </authorList>
    </citation>
    <scope>NUCLEOTIDE SEQUENCE</scope>
    <source>
        <strain evidence="9">KACC 12507</strain>
    </source>
</reference>
<organism evidence="9 10">
    <name type="scientific">Rhodocytophaga aerolata</name>
    <dbReference type="NCBI Taxonomy" id="455078"/>
    <lineage>
        <taxon>Bacteria</taxon>
        <taxon>Pseudomonadati</taxon>
        <taxon>Bacteroidota</taxon>
        <taxon>Cytophagia</taxon>
        <taxon>Cytophagales</taxon>
        <taxon>Rhodocytophagaceae</taxon>
        <taxon>Rhodocytophaga</taxon>
    </lineage>
</organism>
<dbReference type="InterPro" id="IPR026912">
    <property type="entry name" value="Adenine_deam_C"/>
</dbReference>
<dbReference type="HAMAP" id="MF_01518">
    <property type="entry name" value="Adenine_deamin"/>
    <property type="match status" value="1"/>
</dbReference>
<dbReference type="EC" id="3.5.4.2" evidence="2 6"/>
<evidence type="ECO:0000256" key="5">
    <source>
        <dbReference type="ARBA" id="ARBA00047720"/>
    </source>
</evidence>
<dbReference type="Proteomes" id="UP001168528">
    <property type="component" value="Unassembled WGS sequence"/>
</dbReference>
<dbReference type="InterPro" id="IPR011059">
    <property type="entry name" value="Metal-dep_hydrolase_composite"/>
</dbReference>
<proteinExistence type="inferred from homology"/>
<evidence type="ECO:0000313" key="9">
    <source>
        <dbReference type="EMBL" id="MDO1450072.1"/>
    </source>
</evidence>
<dbReference type="SUPFAM" id="SSF51338">
    <property type="entry name" value="Composite domain of metallo-dependent hydrolases"/>
    <property type="match status" value="1"/>
</dbReference>
<comment type="caution">
    <text evidence="9">The sequence shown here is derived from an EMBL/GenBank/DDBJ whole genome shotgun (WGS) entry which is preliminary data.</text>
</comment>
<comment type="catalytic activity">
    <reaction evidence="5 6">
        <text>adenine + H2O + H(+) = hypoxanthine + NH4(+)</text>
        <dbReference type="Rhea" id="RHEA:23688"/>
        <dbReference type="ChEBI" id="CHEBI:15377"/>
        <dbReference type="ChEBI" id="CHEBI:15378"/>
        <dbReference type="ChEBI" id="CHEBI:16708"/>
        <dbReference type="ChEBI" id="CHEBI:17368"/>
        <dbReference type="ChEBI" id="CHEBI:28938"/>
        <dbReference type="EC" id="3.5.4.2"/>
    </reaction>
</comment>
<dbReference type="CDD" id="cd01295">
    <property type="entry name" value="AdeC"/>
    <property type="match status" value="1"/>
</dbReference>
<dbReference type="InterPro" id="IPR006679">
    <property type="entry name" value="Adenine_deam"/>
</dbReference>
<dbReference type="Gene3D" id="3.20.20.140">
    <property type="entry name" value="Metal-dependent hydrolases"/>
    <property type="match status" value="1"/>
</dbReference>
<feature type="domain" description="Adenine deaminase C-terminal" evidence="8">
    <location>
        <begin position="371"/>
        <end position="536"/>
    </location>
</feature>
<evidence type="ECO:0000256" key="2">
    <source>
        <dbReference type="ARBA" id="ARBA00012782"/>
    </source>
</evidence>
<gene>
    <name evidence="6 9" type="primary">ade</name>
    <name evidence="9" type="ORF">Q0590_27575</name>
</gene>
<comment type="similarity">
    <text evidence="1 6">Belongs to the metallo-dependent hydrolases superfamily. Adenine deaminase family.</text>
</comment>
<evidence type="ECO:0000256" key="3">
    <source>
        <dbReference type="ARBA" id="ARBA00022801"/>
    </source>
</evidence>
<dbReference type="InterPro" id="IPR032466">
    <property type="entry name" value="Metal_Hydrolase"/>
</dbReference>